<dbReference type="InterPro" id="IPR007698">
    <property type="entry name" value="AlaDH/PNT_NAD(H)-bd"/>
</dbReference>
<dbReference type="PANTHER" id="PTHR42795">
    <property type="entry name" value="ALANINE DEHYDROGENASE"/>
    <property type="match status" value="1"/>
</dbReference>
<dbReference type="Pfam" id="PF01262">
    <property type="entry name" value="AlaDh_PNT_C"/>
    <property type="match status" value="1"/>
</dbReference>
<proteinExistence type="predicted"/>
<feature type="domain" description="Alanine dehydrogenase/pyridine nucleotide transhydrogenase NAD(H)-binding" evidence="1">
    <location>
        <begin position="28"/>
        <end position="88"/>
    </location>
</feature>
<evidence type="ECO:0000313" key="2">
    <source>
        <dbReference type="EMBL" id="ALX50156.1"/>
    </source>
</evidence>
<name>A0A0U4EA54_9BACI</name>
<dbReference type="Gene3D" id="3.40.50.720">
    <property type="entry name" value="NAD(P)-binding Rossmann-like Domain"/>
    <property type="match status" value="1"/>
</dbReference>
<dbReference type="GO" id="GO:0006524">
    <property type="term" value="P:alanine catabolic process"/>
    <property type="evidence" value="ECO:0007669"/>
    <property type="project" value="TreeGrafter"/>
</dbReference>
<accession>A0A0U4EA54</accession>
<dbReference type="PANTHER" id="PTHR42795:SF1">
    <property type="entry name" value="ALANINE DEHYDROGENASE"/>
    <property type="match status" value="1"/>
</dbReference>
<dbReference type="KEGG" id="lao:AOX59_17180"/>
<dbReference type="SUPFAM" id="SSF52283">
    <property type="entry name" value="Formate/glycerate dehydrogenase catalytic domain-like"/>
    <property type="match status" value="1"/>
</dbReference>
<evidence type="ECO:0000313" key="3">
    <source>
        <dbReference type="Proteomes" id="UP000050331"/>
    </source>
</evidence>
<sequence>MKRLLEMEAVSADEYEAAGAKIHQTTNEAWRHYAVANIPSAVARTSTMSLTNNTSQYGVLLANKGLDKAAKANAAFAKAVNTHEGAVKDQPVAETHTRRSNLFWKASRSRRNLKLMNEKGEEK</sequence>
<dbReference type="GO" id="GO:0000286">
    <property type="term" value="F:alanine dehydrogenase activity"/>
    <property type="evidence" value="ECO:0007669"/>
    <property type="project" value="TreeGrafter"/>
</dbReference>
<dbReference type="AlphaFoldDB" id="A0A0U4EA54"/>
<dbReference type="Proteomes" id="UP000050331">
    <property type="component" value="Chromosome"/>
</dbReference>
<evidence type="ECO:0000259" key="1">
    <source>
        <dbReference type="Pfam" id="PF01262"/>
    </source>
</evidence>
<dbReference type="STRING" id="1472767.AOX59_17180"/>
<dbReference type="RefSeq" id="WP_068447370.1">
    <property type="nucleotide sequence ID" value="NZ_CP013862.1"/>
</dbReference>
<keyword evidence="3" id="KW-1185">Reference proteome</keyword>
<organism evidence="2 3">
    <name type="scientific">Lentibacillus amyloliquefaciens</name>
    <dbReference type="NCBI Taxonomy" id="1472767"/>
    <lineage>
        <taxon>Bacteria</taxon>
        <taxon>Bacillati</taxon>
        <taxon>Bacillota</taxon>
        <taxon>Bacilli</taxon>
        <taxon>Bacillales</taxon>
        <taxon>Bacillaceae</taxon>
        <taxon>Lentibacillus</taxon>
    </lineage>
</organism>
<gene>
    <name evidence="2" type="ORF">AOX59_17180</name>
</gene>
<dbReference type="EMBL" id="CP013862">
    <property type="protein sequence ID" value="ALX50156.1"/>
    <property type="molecule type" value="Genomic_DNA"/>
</dbReference>
<dbReference type="GO" id="GO:0005886">
    <property type="term" value="C:plasma membrane"/>
    <property type="evidence" value="ECO:0007669"/>
    <property type="project" value="TreeGrafter"/>
</dbReference>
<reference evidence="2 3" key="1">
    <citation type="submission" date="2016-01" db="EMBL/GenBank/DDBJ databases">
        <title>Complete genome sequence of strain Lentibacillus amyloliquefaciens LAM0015T isolated from saline sediment.</title>
        <authorList>
            <person name="Wang J.-L."/>
            <person name="He M.-X."/>
        </authorList>
    </citation>
    <scope>NUCLEOTIDE SEQUENCE [LARGE SCALE GENOMIC DNA]</scope>
    <source>
        <strain evidence="2 3">LAM0015</strain>
    </source>
</reference>
<protein>
    <recommendedName>
        <fullName evidence="1">Alanine dehydrogenase/pyridine nucleotide transhydrogenase NAD(H)-binding domain-containing protein</fullName>
    </recommendedName>
</protein>